<comment type="caution">
    <text evidence="2">The sequence shown here is derived from an EMBL/GenBank/DDBJ whole genome shotgun (WGS) entry which is preliminary data.</text>
</comment>
<evidence type="ECO:0000313" key="3">
    <source>
        <dbReference type="Proteomes" id="UP001469553"/>
    </source>
</evidence>
<proteinExistence type="predicted"/>
<evidence type="ECO:0000256" key="1">
    <source>
        <dbReference type="SAM" id="SignalP"/>
    </source>
</evidence>
<feature type="signal peptide" evidence="1">
    <location>
        <begin position="1"/>
        <end position="26"/>
    </location>
</feature>
<protein>
    <submittedName>
        <fullName evidence="2">Uncharacterized protein</fullName>
    </submittedName>
</protein>
<keyword evidence="3" id="KW-1185">Reference proteome</keyword>
<name>A0ABV1A406_9TELE</name>
<feature type="chain" id="PRO_5047339774" evidence="1">
    <location>
        <begin position="27"/>
        <end position="142"/>
    </location>
</feature>
<keyword evidence="1" id="KW-0732">Signal</keyword>
<accession>A0ABV1A406</accession>
<reference evidence="2 3" key="1">
    <citation type="submission" date="2021-06" db="EMBL/GenBank/DDBJ databases">
        <authorList>
            <person name="Palmer J.M."/>
        </authorList>
    </citation>
    <scope>NUCLEOTIDE SEQUENCE [LARGE SCALE GENOMIC DNA]</scope>
    <source>
        <strain evidence="2 3">AS_MEX2019</strain>
        <tissue evidence="2">Muscle</tissue>
    </source>
</reference>
<dbReference type="Proteomes" id="UP001469553">
    <property type="component" value="Unassembled WGS sequence"/>
</dbReference>
<sequence length="142" mass="15885">MPGVNYFLCMVVIFGSLNHLLQYNLATMDLTLTQEWHVGVENSISRRERNVTELTFLVCTMSDSTRSQPEPLTAAATSLDQFWVSPINEPRLVPPEVFKGNPKQSKPFYLVPLKKLPSAGDLVREVFRLPGLPAGIVLDRAT</sequence>
<dbReference type="EMBL" id="JAHRIP010078314">
    <property type="protein sequence ID" value="MEQ2312183.1"/>
    <property type="molecule type" value="Genomic_DNA"/>
</dbReference>
<evidence type="ECO:0000313" key="2">
    <source>
        <dbReference type="EMBL" id="MEQ2312183.1"/>
    </source>
</evidence>
<organism evidence="2 3">
    <name type="scientific">Ameca splendens</name>
    <dbReference type="NCBI Taxonomy" id="208324"/>
    <lineage>
        <taxon>Eukaryota</taxon>
        <taxon>Metazoa</taxon>
        <taxon>Chordata</taxon>
        <taxon>Craniata</taxon>
        <taxon>Vertebrata</taxon>
        <taxon>Euteleostomi</taxon>
        <taxon>Actinopterygii</taxon>
        <taxon>Neopterygii</taxon>
        <taxon>Teleostei</taxon>
        <taxon>Neoteleostei</taxon>
        <taxon>Acanthomorphata</taxon>
        <taxon>Ovalentaria</taxon>
        <taxon>Atherinomorphae</taxon>
        <taxon>Cyprinodontiformes</taxon>
        <taxon>Goodeidae</taxon>
        <taxon>Ameca</taxon>
    </lineage>
</organism>
<gene>
    <name evidence="2" type="ORF">AMECASPLE_028211</name>
</gene>